<evidence type="ECO:0000256" key="5">
    <source>
        <dbReference type="ARBA" id="ARBA00022741"/>
    </source>
</evidence>
<dbReference type="Pfam" id="PF01253">
    <property type="entry name" value="SUI1"/>
    <property type="match status" value="1"/>
</dbReference>
<dbReference type="GO" id="GO:0010468">
    <property type="term" value="P:regulation of gene expression"/>
    <property type="evidence" value="ECO:0007669"/>
    <property type="project" value="UniProtKB-ARBA"/>
</dbReference>
<dbReference type="FunFam" id="3.40.50.300:FF:000541">
    <property type="entry name" value="Immunity related GTPase M"/>
    <property type="match status" value="1"/>
</dbReference>
<keyword evidence="5" id="KW-0547">Nucleotide-binding</keyword>
<dbReference type="PROSITE" id="PS50296">
    <property type="entry name" value="SUI1"/>
    <property type="match status" value="1"/>
</dbReference>
<dbReference type="PROSITE" id="PS51716">
    <property type="entry name" value="G_IRG"/>
    <property type="match status" value="2"/>
</dbReference>
<organism evidence="12 13">
    <name type="scientific">Electrophorus voltai</name>
    <dbReference type="NCBI Taxonomy" id="2609070"/>
    <lineage>
        <taxon>Eukaryota</taxon>
        <taxon>Metazoa</taxon>
        <taxon>Chordata</taxon>
        <taxon>Craniata</taxon>
        <taxon>Vertebrata</taxon>
        <taxon>Euteleostomi</taxon>
        <taxon>Actinopterygii</taxon>
        <taxon>Neopterygii</taxon>
        <taxon>Teleostei</taxon>
        <taxon>Ostariophysi</taxon>
        <taxon>Gymnotiformes</taxon>
        <taxon>Gymnotoidei</taxon>
        <taxon>Gymnotidae</taxon>
        <taxon>Electrophorus</taxon>
    </lineage>
</organism>
<dbReference type="PANTHER" id="PTHR32341:SF10">
    <property type="entry name" value="INTERFERON-INDUCIBLE GTPASE 5"/>
    <property type="match status" value="1"/>
</dbReference>
<keyword evidence="4" id="KW-0597">Phosphoprotein</keyword>
<protein>
    <recommendedName>
        <fullName evidence="14">SUI1 domain-containing protein</fullName>
    </recommendedName>
</protein>
<gene>
    <name evidence="12" type="ORF">P4O66_010281</name>
</gene>
<dbReference type="EMBL" id="JAROKS010000016">
    <property type="protein sequence ID" value="KAK1795099.1"/>
    <property type="molecule type" value="Genomic_DNA"/>
</dbReference>
<dbReference type="CDD" id="cd11566">
    <property type="entry name" value="eIF1_SUI1"/>
    <property type="match status" value="1"/>
</dbReference>
<dbReference type="InterPro" id="IPR007743">
    <property type="entry name" value="Immunity-related_GTPase-like"/>
</dbReference>
<comment type="similarity">
    <text evidence="2">Belongs to the TRAFAC class dynamin-like GTPase superfamily. IRG family.</text>
</comment>
<dbReference type="AlphaFoldDB" id="A0AAD8ZBD0"/>
<dbReference type="Gene3D" id="3.30.780.10">
    <property type="entry name" value="SUI1-like domain"/>
    <property type="match status" value="1"/>
</dbReference>
<dbReference type="GO" id="GO:0080090">
    <property type="term" value="P:regulation of primary metabolic process"/>
    <property type="evidence" value="ECO:0007669"/>
    <property type="project" value="UniProtKB-ARBA"/>
</dbReference>
<comment type="similarity">
    <text evidence="1">Belongs to the SUI1 family.</text>
</comment>
<evidence type="ECO:0000256" key="7">
    <source>
        <dbReference type="ARBA" id="ARBA00022917"/>
    </source>
</evidence>
<sequence length="649" mass="73738">MPQKVPEECITKITEALQSIKSMKTTREFMTVLEVFSQFKMDIAVTGESGSGKSTLINALLGLDHDDEGAASTGVVETTSEPAMYQYPNLPYVRLWDLPGMGTPSFASKTYVEAMNFVLYDMFIVVISERFRENNMLVIDEIQRQNKPFYIVRTKVDNDLLSQSRKLAFTETRALGLMRDECLKYLNDKNLHPSVFLVSVHGTQKYDLQKLKDTLENEASKLKIEVFPLFMANVFTKGRTKARTIQQHALQSGKISEEDLQKICTICKHSDFAHGTEALKTVLDALEHFQLDVAILGETGSGVSTLLDALSGKQNSTNSTTPATSLQYPDVRFWAVSGIERITDNLEDIKLFMDNFDFSVIIVSEWQQALHVELARAADQLRKHYHFVQTKVDCYLQTQGDLCYPEIQLLDGLRAQSAEELKKANLAHSQLFLINGLDKNTFDFVSLECVLSSDLNAIRLSAFAYWVDGMVRQKQNYSTYPFADATKGDHLLPAGTEDKIHIRIQQRNGRKTLTTVQGIADDYDKKKLVKAFKKKFACNGTVIEHPEYGEVIQLQGDQRKNICQFLLEIVGRCQRKADSGSVAICSFERSIFRHERWRKEILWRLTLQRLRGWALAPAGDTWSTMTLFWNMTKYQNTPNSQTPPLFTTI</sequence>
<dbReference type="Pfam" id="PF05049">
    <property type="entry name" value="IIGP"/>
    <property type="match status" value="2"/>
</dbReference>
<evidence type="ECO:0000256" key="1">
    <source>
        <dbReference type="ARBA" id="ARBA00005422"/>
    </source>
</evidence>
<dbReference type="InterPro" id="IPR001950">
    <property type="entry name" value="SUI1"/>
</dbReference>
<reference evidence="12" key="1">
    <citation type="submission" date="2023-03" db="EMBL/GenBank/DDBJ databases">
        <title>Electrophorus voltai genome.</title>
        <authorList>
            <person name="Bian C."/>
        </authorList>
    </citation>
    <scope>NUCLEOTIDE SEQUENCE</scope>
    <source>
        <strain evidence="12">CB-2022</strain>
        <tissue evidence="12">Muscle</tissue>
    </source>
</reference>
<keyword evidence="3" id="KW-0396">Initiation factor</keyword>
<dbReference type="GO" id="GO:0003743">
    <property type="term" value="F:translation initiation factor activity"/>
    <property type="evidence" value="ECO:0007669"/>
    <property type="project" value="UniProtKB-KW"/>
</dbReference>
<dbReference type="InterPro" id="IPR036877">
    <property type="entry name" value="SUI1_dom_sf"/>
</dbReference>
<dbReference type="InterPro" id="IPR005874">
    <property type="entry name" value="SUI1_euk"/>
</dbReference>
<evidence type="ECO:0000256" key="6">
    <source>
        <dbReference type="ARBA" id="ARBA00022801"/>
    </source>
</evidence>
<dbReference type="SUPFAM" id="SSF52540">
    <property type="entry name" value="P-loop containing nucleoside triphosphate hydrolases"/>
    <property type="match status" value="2"/>
</dbReference>
<evidence type="ECO:0000256" key="9">
    <source>
        <dbReference type="ARBA" id="ARBA00023134"/>
    </source>
</evidence>
<dbReference type="InterPro" id="IPR030385">
    <property type="entry name" value="G_IRG_dom"/>
</dbReference>
<evidence type="ECO:0000313" key="13">
    <source>
        <dbReference type="Proteomes" id="UP001239994"/>
    </source>
</evidence>
<dbReference type="GO" id="GO:0005525">
    <property type="term" value="F:GTP binding"/>
    <property type="evidence" value="ECO:0007669"/>
    <property type="project" value="UniProtKB-KW"/>
</dbReference>
<dbReference type="GO" id="GO:0016020">
    <property type="term" value="C:membrane"/>
    <property type="evidence" value="ECO:0007669"/>
    <property type="project" value="InterPro"/>
</dbReference>
<dbReference type="PANTHER" id="PTHR32341">
    <property type="entry name" value="INTERFERON-INDUCIBLE GTPASE"/>
    <property type="match status" value="1"/>
</dbReference>
<evidence type="ECO:0000256" key="4">
    <source>
        <dbReference type="ARBA" id="ARBA00022553"/>
    </source>
</evidence>
<feature type="domain" description="IRG-type G" evidence="11">
    <location>
        <begin position="39"/>
        <end position="218"/>
    </location>
</feature>
<dbReference type="InterPro" id="IPR027417">
    <property type="entry name" value="P-loop_NTPase"/>
</dbReference>
<evidence type="ECO:0000259" key="10">
    <source>
        <dbReference type="PROSITE" id="PS50296"/>
    </source>
</evidence>
<evidence type="ECO:0000256" key="8">
    <source>
        <dbReference type="ARBA" id="ARBA00022990"/>
    </source>
</evidence>
<evidence type="ECO:0000256" key="2">
    <source>
        <dbReference type="ARBA" id="ARBA00005429"/>
    </source>
</evidence>
<dbReference type="GO" id="GO:0016787">
    <property type="term" value="F:hydrolase activity"/>
    <property type="evidence" value="ECO:0007669"/>
    <property type="project" value="UniProtKB-KW"/>
</dbReference>
<evidence type="ECO:0008006" key="14">
    <source>
        <dbReference type="Google" id="ProtNLM"/>
    </source>
</evidence>
<dbReference type="SUPFAM" id="SSF55159">
    <property type="entry name" value="eIF1-like"/>
    <property type="match status" value="1"/>
</dbReference>
<dbReference type="FunFam" id="3.30.780.10:FF:000003">
    <property type="entry name" value="Eukaryotic translation initiation factor 1b"/>
    <property type="match status" value="1"/>
</dbReference>
<proteinExistence type="inferred from homology"/>
<dbReference type="Proteomes" id="UP001239994">
    <property type="component" value="Unassembled WGS sequence"/>
</dbReference>
<evidence type="ECO:0000256" key="3">
    <source>
        <dbReference type="ARBA" id="ARBA00022540"/>
    </source>
</evidence>
<keyword evidence="13" id="KW-1185">Reference proteome</keyword>
<keyword evidence="7" id="KW-0648">Protein biosynthesis</keyword>
<keyword evidence="6" id="KW-0378">Hydrolase</keyword>
<name>A0AAD8ZBD0_9TELE</name>
<comment type="caution">
    <text evidence="12">The sequence shown here is derived from an EMBL/GenBank/DDBJ whole genome shotgun (WGS) entry which is preliminary data.</text>
</comment>
<evidence type="ECO:0000259" key="11">
    <source>
        <dbReference type="PROSITE" id="PS51716"/>
    </source>
</evidence>
<accession>A0AAD8ZBD0</accession>
<keyword evidence="8" id="KW-0007">Acetylation</keyword>
<evidence type="ECO:0000313" key="12">
    <source>
        <dbReference type="EMBL" id="KAK1795099.1"/>
    </source>
</evidence>
<feature type="domain" description="IRG-type G" evidence="11">
    <location>
        <begin position="289"/>
        <end position="454"/>
    </location>
</feature>
<dbReference type="InterPro" id="IPR051515">
    <property type="entry name" value="IRG"/>
</dbReference>
<feature type="domain" description="SUI1" evidence="10">
    <location>
        <begin position="500"/>
        <end position="570"/>
    </location>
</feature>
<dbReference type="NCBIfam" id="TIGR01160">
    <property type="entry name" value="SUI1_MOF2"/>
    <property type="match status" value="1"/>
</dbReference>
<dbReference type="Gene3D" id="3.40.50.300">
    <property type="entry name" value="P-loop containing nucleotide triphosphate hydrolases"/>
    <property type="match status" value="2"/>
</dbReference>
<keyword evidence="9" id="KW-0342">GTP-binding</keyword>